<comment type="caution">
    <text evidence="2">The sequence shown here is derived from an EMBL/GenBank/DDBJ whole genome shotgun (WGS) entry which is preliminary data.</text>
</comment>
<proteinExistence type="predicted"/>
<organism evidence="2 3">
    <name type="scientific">Coccomyxa subellipsoidea</name>
    <dbReference type="NCBI Taxonomy" id="248742"/>
    <lineage>
        <taxon>Eukaryota</taxon>
        <taxon>Viridiplantae</taxon>
        <taxon>Chlorophyta</taxon>
        <taxon>core chlorophytes</taxon>
        <taxon>Trebouxiophyceae</taxon>
        <taxon>Trebouxiophyceae incertae sedis</taxon>
        <taxon>Coccomyxaceae</taxon>
        <taxon>Coccomyxa</taxon>
    </lineage>
</organism>
<sequence>MVGDGVAKAAGVSTDLVDGSGCFPAVKRLCKFGEKPTVLVAREGFRVGEHGGKQVDGDLAVSEEGDVFRSRDIAEGNVDRGELSSQNRSYESVVGEQQGGVEEAEGRRQREGYG</sequence>
<gene>
    <name evidence="2" type="ORF">WJX75_004469</name>
</gene>
<name>A0ABR2YMI5_9CHLO</name>
<keyword evidence="3" id="KW-1185">Reference proteome</keyword>
<feature type="compositionally biased region" description="Basic and acidic residues" evidence="1">
    <location>
        <begin position="70"/>
        <end position="82"/>
    </location>
</feature>
<protein>
    <submittedName>
        <fullName evidence="2">Uncharacterized protein</fullName>
    </submittedName>
</protein>
<evidence type="ECO:0000313" key="3">
    <source>
        <dbReference type="Proteomes" id="UP001491310"/>
    </source>
</evidence>
<dbReference type="Proteomes" id="UP001491310">
    <property type="component" value="Unassembled WGS sequence"/>
</dbReference>
<feature type="region of interest" description="Disordered" evidence="1">
    <location>
        <begin position="70"/>
        <end position="114"/>
    </location>
</feature>
<feature type="compositionally biased region" description="Basic and acidic residues" evidence="1">
    <location>
        <begin position="104"/>
        <end position="114"/>
    </location>
</feature>
<reference evidence="2 3" key="1">
    <citation type="journal article" date="2024" name="Nat. Commun.">
        <title>Phylogenomics reveals the evolutionary origins of lichenization in chlorophyte algae.</title>
        <authorList>
            <person name="Puginier C."/>
            <person name="Libourel C."/>
            <person name="Otte J."/>
            <person name="Skaloud P."/>
            <person name="Haon M."/>
            <person name="Grisel S."/>
            <person name="Petersen M."/>
            <person name="Berrin J.G."/>
            <person name="Delaux P.M."/>
            <person name="Dal Grande F."/>
            <person name="Keller J."/>
        </authorList>
    </citation>
    <scope>NUCLEOTIDE SEQUENCE [LARGE SCALE GENOMIC DNA]</scope>
    <source>
        <strain evidence="2 3">SAG 216-7</strain>
    </source>
</reference>
<dbReference type="EMBL" id="JALJOT010000008">
    <property type="protein sequence ID" value="KAK9908223.1"/>
    <property type="molecule type" value="Genomic_DNA"/>
</dbReference>
<evidence type="ECO:0000256" key="1">
    <source>
        <dbReference type="SAM" id="MobiDB-lite"/>
    </source>
</evidence>
<evidence type="ECO:0000313" key="2">
    <source>
        <dbReference type="EMBL" id="KAK9908223.1"/>
    </source>
</evidence>
<accession>A0ABR2YMI5</accession>